<dbReference type="GO" id="GO:0000175">
    <property type="term" value="F:3'-5'-RNA exonuclease activity"/>
    <property type="evidence" value="ECO:0007669"/>
    <property type="project" value="TreeGrafter"/>
</dbReference>
<feature type="compositionally biased region" description="Low complexity" evidence="16">
    <location>
        <begin position="690"/>
        <end position="704"/>
    </location>
</feature>
<accession>A0AAW1QIJ2</accession>
<comment type="caution">
    <text evidence="18">The sequence shown here is derived from an EMBL/GenBank/DDBJ whole genome shotgun (WGS) entry which is preliminary data.</text>
</comment>
<evidence type="ECO:0000256" key="8">
    <source>
        <dbReference type="ARBA" id="ARBA00022490"/>
    </source>
</evidence>
<feature type="domain" description="YrdC-like" evidence="17">
    <location>
        <begin position="717"/>
        <end position="909"/>
    </location>
</feature>
<proteinExistence type="inferred from homology"/>
<dbReference type="Gene3D" id="3.90.870.10">
    <property type="entry name" value="DHBP synthase"/>
    <property type="match status" value="1"/>
</dbReference>
<dbReference type="InterPro" id="IPR017945">
    <property type="entry name" value="DHBP_synth_RibB-like_a/b_dom"/>
</dbReference>
<evidence type="ECO:0000313" key="18">
    <source>
        <dbReference type="EMBL" id="KAK9821281.1"/>
    </source>
</evidence>
<evidence type="ECO:0000256" key="15">
    <source>
        <dbReference type="ARBA" id="ARBA00063146"/>
    </source>
</evidence>
<dbReference type="PANTHER" id="PTHR12121:SF37">
    <property type="entry name" value="2',5'-PHOSPHODIESTERASE 12"/>
    <property type="match status" value="1"/>
</dbReference>
<protein>
    <recommendedName>
        <fullName evidence="6">Threonylcarbamoyl-AMP synthase</fullName>
        <ecNumber evidence="5">2.7.7.87</ecNumber>
    </recommendedName>
</protein>
<dbReference type="PANTHER" id="PTHR12121">
    <property type="entry name" value="CARBON CATABOLITE REPRESSOR PROTEIN 4"/>
    <property type="match status" value="1"/>
</dbReference>
<keyword evidence="11" id="KW-0496">Mitochondrion</keyword>
<evidence type="ECO:0000256" key="10">
    <source>
        <dbReference type="ARBA" id="ARBA00022946"/>
    </source>
</evidence>
<dbReference type="GO" id="GO:0003725">
    <property type="term" value="F:double-stranded RNA binding"/>
    <property type="evidence" value="ECO:0007669"/>
    <property type="project" value="InterPro"/>
</dbReference>
<dbReference type="FunFam" id="3.90.870.10:FF:000007">
    <property type="entry name" value="YrdC N6-threonylcarbamoyltransferase domain containing"/>
    <property type="match status" value="1"/>
</dbReference>
<evidence type="ECO:0000256" key="9">
    <source>
        <dbReference type="ARBA" id="ARBA00022679"/>
    </source>
</evidence>
<evidence type="ECO:0000313" key="19">
    <source>
        <dbReference type="Proteomes" id="UP001438707"/>
    </source>
</evidence>
<dbReference type="Gene3D" id="3.60.10.10">
    <property type="entry name" value="Endonuclease/exonuclease/phosphatase"/>
    <property type="match status" value="1"/>
</dbReference>
<dbReference type="Pfam" id="PF21171">
    <property type="entry name" value="PDE12-like_N"/>
    <property type="match status" value="1"/>
</dbReference>
<feature type="compositionally biased region" description="Polar residues" evidence="16">
    <location>
        <begin position="667"/>
        <end position="689"/>
    </location>
</feature>
<evidence type="ECO:0000256" key="6">
    <source>
        <dbReference type="ARBA" id="ARBA00015492"/>
    </source>
</evidence>
<evidence type="ECO:0000256" key="4">
    <source>
        <dbReference type="ARBA" id="ARBA00007663"/>
    </source>
</evidence>
<evidence type="ECO:0000259" key="17">
    <source>
        <dbReference type="PROSITE" id="PS51163"/>
    </source>
</evidence>
<evidence type="ECO:0000256" key="1">
    <source>
        <dbReference type="ARBA" id="ARBA00004173"/>
    </source>
</evidence>
<evidence type="ECO:0000256" key="2">
    <source>
        <dbReference type="ARBA" id="ARBA00004202"/>
    </source>
</evidence>
<evidence type="ECO:0000256" key="16">
    <source>
        <dbReference type="SAM" id="MobiDB-lite"/>
    </source>
</evidence>
<dbReference type="SUPFAM" id="SSF56219">
    <property type="entry name" value="DNase I-like"/>
    <property type="match status" value="1"/>
</dbReference>
<comment type="catalytic activity">
    <reaction evidence="13">
        <text>L-threonine + hydrogencarbonate + ATP = L-threonylcarbamoyladenylate + diphosphate + H2O</text>
        <dbReference type="Rhea" id="RHEA:36407"/>
        <dbReference type="ChEBI" id="CHEBI:15377"/>
        <dbReference type="ChEBI" id="CHEBI:17544"/>
        <dbReference type="ChEBI" id="CHEBI:30616"/>
        <dbReference type="ChEBI" id="CHEBI:33019"/>
        <dbReference type="ChEBI" id="CHEBI:57926"/>
        <dbReference type="ChEBI" id="CHEBI:73682"/>
        <dbReference type="EC" id="2.7.7.87"/>
    </reaction>
</comment>
<dbReference type="Pfam" id="PF01300">
    <property type="entry name" value="Sua5_yciO_yrdC"/>
    <property type="match status" value="1"/>
</dbReference>
<evidence type="ECO:0000256" key="13">
    <source>
        <dbReference type="ARBA" id="ARBA00048366"/>
    </source>
</evidence>
<dbReference type="GO" id="GO:0005886">
    <property type="term" value="C:plasma membrane"/>
    <property type="evidence" value="ECO:0007669"/>
    <property type="project" value="UniProtKB-SubCell"/>
</dbReference>
<dbReference type="InterPro" id="IPR036691">
    <property type="entry name" value="Endo/exonu/phosph_ase_sf"/>
</dbReference>
<dbReference type="Proteomes" id="UP001438707">
    <property type="component" value="Unassembled WGS sequence"/>
</dbReference>
<comment type="similarity">
    <text evidence="4">Belongs to the SUA5 family.</text>
</comment>
<keyword evidence="8" id="KW-0963">Cytoplasm</keyword>
<dbReference type="PROSITE" id="PS51163">
    <property type="entry name" value="YRDC"/>
    <property type="match status" value="1"/>
</dbReference>
<name>A0AAW1QIJ2_9CHLO</name>
<dbReference type="GO" id="GO:0005739">
    <property type="term" value="C:mitochondrion"/>
    <property type="evidence" value="ECO:0007669"/>
    <property type="project" value="UniProtKB-SubCell"/>
</dbReference>
<keyword evidence="10" id="KW-0809">Transit peptide</keyword>
<dbReference type="EC" id="2.7.7.87" evidence="5"/>
<dbReference type="EMBL" id="JALJOS010000039">
    <property type="protein sequence ID" value="KAK9821281.1"/>
    <property type="molecule type" value="Genomic_DNA"/>
</dbReference>
<evidence type="ECO:0000256" key="14">
    <source>
        <dbReference type="ARBA" id="ARBA00058524"/>
    </source>
</evidence>
<keyword evidence="9" id="KW-0808">Transferase</keyword>
<evidence type="ECO:0000256" key="3">
    <source>
        <dbReference type="ARBA" id="ARBA00004496"/>
    </source>
</evidence>
<feature type="compositionally biased region" description="Low complexity" evidence="16">
    <location>
        <begin position="530"/>
        <end position="541"/>
    </location>
</feature>
<gene>
    <name evidence="18" type="ORF">WJX74_008549</name>
</gene>
<dbReference type="GO" id="GO:0061710">
    <property type="term" value="F:L-threonylcarbamoyladenylate synthase"/>
    <property type="evidence" value="ECO:0007669"/>
    <property type="project" value="UniProtKB-EC"/>
</dbReference>
<comment type="subcellular location">
    <subcellularLocation>
        <location evidence="2">Cell membrane</location>
        <topology evidence="2">Peripheral membrane protein</topology>
    </subcellularLocation>
    <subcellularLocation>
        <location evidence="3">Cytoplasm</location>
    </subcellularLocation>
    <subcellularLocation>
        <location evidence="1">Mitochondrion</location>
    </subcellularLocation>
</comment>
<dbReference type="InterPro" id="IPR006070">
    <property type="entry name" value="Sua5-like_dom"/>
</dbReference>
<dbReference type="InterPro" id="IPR048821">
    <property type="entry name" value="PDE12-like_N"/>
</dbReference>
<evidence type="ECO:0000256" key="12">
    <source>
        <dbReference type="ARBA" id="ARBA00023136"/>
    </source>
</evidence>
<feature type="region of interest" description="Disordered" evidence="16">
    <location>
        <begin position="667"/>
        <end position="705"/>
    </location>
</feature>
<evidence type="ECO:0000256" key="11">
    <source>
        <dbReference type="ARBA" id="ARBA00023128"/>
    </source>
</evidence>
<organism evidence="18 19">
    <name type="scientific">Apatococcus lobatus</name>
    <dbReference type="NCBI Taxonomy" id="904363"/>
    <lineage>
        <taxon>Eukaryota</taxon>
        <taxon>Viridiplantae</taxon>
        <taxon>Chlorophyta</taxon>
        <taxon>core chlorophytes</taxon>
        <taxon>Trebouxiophyceae</taxon>
        <taxon>Chlorellales</taxon>
        <taxon>Chlorellaceae</taxon>
        <taxon>Apatococcus</taxon>
    </lineage>
</organism>
<dbReference type="InterPro" id="IPR050410">
    <property type="entry name" value="CCR4/nocturin_mRNA_transcr"/>
</dbReference>
<keyword evidence="7" id="KW-1003">Cell membrane</keyword>
<dbReference type="SUPFAM" id="SSF55821">
    <property type="entry name" value="YrdC/RibB"/>
    <property type="match status" value="1"/>
</dbReference>
<reference evidence="18 19" key="1">
    <citation type="journal article" date="2024" name="Nat. Commun.">
        <title>Phylogenomics reveals the evolutionary origins of lichenization in chlorophyte algae.</title>
        <authorList>
            <person name="Puginier C."/>
            <person name="Libourel C."/>
            <person name="Otte J."/>
            <person name="Skaloud P."/>
            <person name="Haon M."/>
            <person name="Grisel S."/>
            <person name="Petersen M."/>
            <person name="Berrin J.G."/>
            <person name="Delaux P.M."/>
            <person name="Dal Grande F."/>
            <person name="Keller J."/>
        </authorList>
    </citation>
    <scope>NUCLEOTIDE SEQUENCE [LARGE SCALE GENOMIC DNA]</scope>
    <source>
        <strain evidence="18 19">SAG 2145</strain>
    </source>
</reference>
<dbReference type="Pfam" id="PF03372">
    <property type="entry name" value="Exo_endo_phos"/>
    <property type="match status" value="1"/>
</dbReference>
<feature type="region of interest" description="Disordered" evidence="16">
    <location>
        <begin position="526"/>
        <end position="551"/>
    </location>
</feature>
<keyword evidence="12" id="KW-0472">Membrane</keyword>
<dbReference type="GO" id="GO:0000288">
    <property type="term" value="P:nuclear-transcribed mRNA catabolic process, deadenylation-dependent decay"/>
    <property type="evidence" value="ECO:0007669"/>
    <property type="project" value="TreeGrafter"/>
</dbReference>
<evidence type="ECO:0000256" key="7">
    <source>
        <dbReference type="ARBA" id="ARBA00022475"/>
    </source>
</evidence>
<sequence length="926" mass="100297">MAQAVPQAVVLSIPSQSNLTVSLSLGGRERHLDRPKDEPLSKALGRLQKALSDAEQGAKGKRKKKEGALQQPAVQVAASILNQQREAVDPSLPNDAAWQDGFCLQVGEASYQIIRNPPTVHKLSNQGLLFTGVPICPVAELLFADEGESTWEWLRGEPGNAETATQGSKASESVWQPVSSTHVFTPGHTDINHALKIRCTPAECRTHALSDESNGQPSSSSAERVVHGEPAELELGVVQAAPEPSAGAGRHALTQQPLAAPHVRIVTYNILADQYASQEHSQKVLFSFCPSRWLDPDYRRPLVLQELLGYHADVICLQEVDETAFSRYFQPQFHAAGYDGTYANKAGSVREGEAMFWRRARYRAVTQHKLRLQDFFRSWNSSSGASTPLLQQIQPMLMACPSLAESLCKISTVAQLVIFTPTTGCSEQNAPICLANTHLFFHPLAVHIRTLSIAAILETAHSLIHKALQDAETSAALKGIAPSFVLCGDLNSDLRHGIPGAIEIMRRGQLFQDHWEWDHRPIFSFGAKDSAPPRSSRASSSKIGPAQHQDPGCFADEKLWIPLRKPKQHNGYRSLPARKPDVLQPVHLTSPFGPLRSADDLLLPYTNYVRGYQGLLDYIFLQPGRMEVKQLLPIPSCKDLASFIPSLRFPSDHIAVVAELTWRSPSVTNSNGRLESSHEATSSQTALTTGSQGSKAAQGSSQEAIQPGRGRLLEADLRLAGAAASMLRDNRVLAVPTDTLYGLAACAGSSVGLQRLYDIKKRPAGLPLGICVGDVSDVGTYGDASHLPDGLLEAVLPGPVTLILPRHPHTRLSPLLNPGLPSLGIRVPDSDFIREICRHHQSAGLGALALTSANLSGGQSSVEVLQFQELWSSCTAVFDAGKIEAEACGSTILELCTPGAAKVVRAGINCDTYLERMRSFGLQTVR</sequence>
<comment type="function">
    <text evidence="14">Cytoplasmic and mitochondrial threonylcarbamoyl-AMP synthase required for the formation of a threonylcarbamoyl group on adenosine at position 37 (t(6)A37) in tRNAs that read codons beginning with adenine. Catalyzes the conversion of L-threonine, HCO(3)(-)/CO(2) and ATP to give threonylcarbamoyl-AMP (TC-AMP) as the acyladenylate intermediate, with the release of diphosphate. Participates in t(6)A37 formation in cytoplasmic and mitochondrial tRNAs. May regulate the activity of some transporters.</text>
</comment>
<keyword evidence="19" id="KW-1185">Reference proteome</keyword>
<evidence type="ECO:0000256" key="5">
    <source>
        <dbReference type="ARBA" id="ARBA00012584"/>
    </source>
</evidence>
<dbReference type="InterPro" id="IPR005135">
    <property type="entry name" value="Endo/exonuclease/phosphatase"/>
</dbReference>
<comment type="subunit">
    <text evidence="15">Interacts with RSC1A1.</text>
</comment>
<dbReference type="AlphaFoldDB" id="A0AAW1QIJ2"/>